<name>A0A5B9QM03_9BACT</name>
<dbReference type="AlphaFoldDB" id="A0A5B9QM03"/>
<organism evidence="2 3">
    <name type="scientific">Roseimaritima ulvae</name>
    <dbReference type="NCBI Taxonomy" id="980254"/>
    <lineage>
        <taxon>Bacteria</taxon>
        <taxon>Pseudomonadati</taxon>
        <taxon>Planctomycetota</taxon>
        <taxon>Planctomycetia</taxon>
        <taxon>Pirellulales</taxon>
        <taxon>Pirellulaceae</taxon>
        <taxon>Roseimaritima</taxon>
    </lineage>
</organism>
<evidence type="ECO:0008006" key="4">
    <source>
        <dbReference type="Google" id="ProtNLM"/>
    </source>
</evidence>
<dbReference type="OrthoDB" id="241407at2"/>
<dbReference type="Proteomes" id="UP000325286">
    <property type="component" value="Chromosome"/>
</dbReference>
<evidence type="ECO:0000256" key="1">
    <source>
        <dbReference type="SAM" id="SignalP"/>
    </source>
</evidence>
<feature type="signal peptide" evidence="1">
    <location>
        <begin position="1"/>
        <end position="27"/>
    </location>
</feature>
<feature type="chain" id="PRO_5022944756" description="BBP7 family outer membrane beta-barrel protein" evidence="1">
    <location>
        <begin position="28"/>
        <end position="501"/>
    </location>
</feature>
<evidence type="ECO:0000313" key="2">
    <source>
        <dbReference type="EMBL" id="QEG40068.1"/>
    </source>
</evidence>
<keyword evidence="3" id="KW-1185">Reference proteome</keyword>
<gene>
    <name evidence="2" type="ORF">UC8_20720</name>
</gene>
<sequence precursor="true">MRKTIHWSRTILTMAATLVVTATTAIAQFPMPSPADADYGASGFVTPAGMPPMGAPGTQPAMYSALQGLPPGGVVHAGGMAMPGPGPGGQVMPAGFMGGGAGSCDNMSCDCLGYGCNRCGGGAVGSGGIMKRLHGGGSCMGCNGCGCGSCLGNYAQQLGIGHGGLRNMTAGLIQCLLPYSEAGQCAQRWYDVSAEVLVLGRNGDGGSSGVVSQQGLPGTPVLFVDSAGLDELEAGIRLSGAIIVGPGGNVEVTYMGSNKWEGGAAFTSANPDLYSFISGFGTTPAGGFADADQAVRHAIQGEANFHSGEVNYRRRTVGPDCRFQCSWLGGLRYLRLDDSLTFQSDTLVGGVPQRTLDLTTSNKNDLFGVQIGGDVWWNVVAGVNLGAGLKLGLLENDVDRSVFATGSTLGAGATPGSRSSEAGFSETTGMIDFNATLIYRFSHAWAFRGSYHVLAIDEIAAGFDTSMSNGLLQTPQTASDEHIRYGSMVLSGFALGAEYTW</sequence>
<dbReference type="RefSeq" id="WP_148080199.1">
    <property type="nucleotide sequence ID" value="NZ_CP042914.1"/>
</dbReference>
<protein>
    <recommendedName>
        <fullName evidence="4">BBP7 family outer membrane beta-barrel protein</fullName>
    </recommendedName>
</protein>
<dbReference type="KEGG" id="rul:UC8_20720"/>
<evidence type="ECO:0000313" key="3">
    <source>
        <dbReference type="Proteomes" id="UP000325286"/>
    </source>
</evidence>
<proteinExistence type="predicted"/>
<keyword evidence="1" id="KW-0732">Signal</keyword>
<accession>A0A5B9QM03</accession>
<dbReference type="EMBL" id="CP042914">
    <property type="protein sequence ID" value="QEG40068.1"/>
    <property type="molecule type" value="Genomic_DNA"/>
</dbReference>
<reference evidence="2 3" key="1">
    <citation type="submission" date="2019-08" db="EMBL/GenBank/DDBJ databases">
        <title>Deep-cultivation of Planctomycetes and their phenomic and genomic characterization uncovers novel biology.</title>
        <authorList>
            <person name="Wiegand S."/>
            <person name="Jogler M."/>
            <person name="Boedeker C."/>
            <person name="Pinto D."/>
            <person name="Vollmers J."/>
            <person name="Rivas-Marin E."/>
            <person name="Kohn T."/>
            <person name="Peeters S.H."/>
            <person name="Heuer A."/>
            <person name="Rast P."/>
            <person name="Oberbeckmann S."/>
            <person name="Bunk B."/>
            <person name="Jeske O."/>
            <person name="Meyerdierks A."/>
            <person name="Storesund J.E."/>
            <person name="Kallscheuer N."/>
            <person name="Luecker S."/>
            <person name="Lage O.M."/>
            <person name="Pohl T."/>
            <person name="Merkel B.J."/>
            <person name="Hornburger P."/>
            <person name="Mueller R.-W."/>
            <person name="Bruemmer F."/>
            <person name="Labrenz M."/>
            <person name="Spormann A.M."/>
            <person name="Op den Camp H."/>
            <person name="Overmann J."/>
            <person name="Amann R."/>
            <person name="Jetten M.S.M."/>
            <person name="Mascher T."/>
            <person name="Medema M.H."/>
            <person name="Devos D.P."/>
            <person name="Kaster A.-K."/>
            <person name="Ovreas L."/>
            <person name="Rohde M."/>
            <person name="Galperin M.Y."/>
            <person name="Jogler C."/>
        </authorList>
    </citation>
    <scope>NUCLEOTIDE SEQUENCE [LARGE SCALE GENOMIC DNA]</scope>
    <source>
        <strain evidence="2 3">UC8</strain>
    </source>
</reference>